<dbReference type="InterPro" id="IPR011935">
    <property type="entry name" value="CHP02231"/>
</dbReference>
<evidence type="ECO:0000313" key="5">
    <source>
        <dbReference type="Proteomes" id="UP000307440"/>
    </source>
</evidence>
<dbReference type="EMBL" id="ML210322">
    <property type="protein sequence ID" value="TFK19845.1"/>
    <property type="molecule type" value="Genomic_DNA"/>
</dbReference>
<sequence length="607" mass="65390">MTENASIQPPAFDKITELKLFSEKDSKIISVSVYSGRAEVTRLFKFGVKTGQNQVEVAGLPSAMDQQSFRVEGRGSATIHDVTVAYCPLTPKPTTSEKLAELESNLTKTTKALLRVEKALKALETYIGSLNSQHTDVANLQTIVTNYDETAEKLDDKLTELQAKKTKLENEIKEEKKVLDGPRANEKLTLNSTIGVFADNEGDVEIALIYAVSNATWTAAYDIRVDMDTKDKPVDLIYKGAITQNTGEDWTDVPIALETAAPTFGLGIPTLSPWTLSVYHQPVGKSKSYGGMSKKRGGAGGYASISMQRVQDGESGPLIQASGYYEEEFMSSASEIQHRSLQVSSKGNITATFTVPGLMTIPSDNVAHNVTIAQLQLDASMEWVSVPKVDAKVHLKAVIKNASEYTLLNGPGSVYVDGSFIARTDVPAVSPEETFDCPLGLDPSVRVTYAPLSKKATQSGFMTKTRIQTFTQRVNIHNTKSSTIGNIKIFDQVPVSEDSIITAKLILPSLQVLDSHGDAAAELSALSRPGGGVKNKLGVHVPAPVSIAHGITGQWDGADEVASDSDALELGKNGKLVWHCAIPAQGKINISLQWEVSAPLRTDIVGL</sequence>
<dbReference type="NCBIfam" id="TIGR02231">
    <property type="entry name" value="mucoidy inhibitor MuiA family protein"/>
    <property type="match status" value="1"/>
</dbReference>
<feature type="coiled-coil region" evidence="1">
    <location>
        <begin position="144"/>
        <end position="178"/>
    </location>
</feature>
<gene>
    <name evidence="4" type="ORF">FA15DRAFT_647875</name>
</gene>
<dbReference type="Proteomes" id="UP000307440">
    <property type="component" value="Unassembled WGS sequence"/>
</dbReference>
<dbReference type="OrthoDB" id="10068793at2759"/>
<keyword evidence="5" id="KW-1185">Reference proteome</keyword>
<dbReference type="PANTHER" id="PTHR31005">
    <property type="entry name" value="DUF4139 DOMAIN-CONTAINING PROTEIN"/>
    <property type="match status" value="1"/>
</dbReference>
<evidence type="ECO:0000259" key="3">
    <source>
        <dbReference type="Pfam" id="PF13600"/>
    </source>
</evidence>
<reference evidence="4 5" key="1">
    <citation type="journal article" date="2019" name="Nat. Ecol. Evol.">
        <title>Megaphylogeny resolves global patterns of mushroom evolution.</title>
        <authorList>
            <person name="Varga T."/>
            <person name="Krizsan K."/>
            <person name="Foldi C."/>
            <person name="Dima B."/>
            <person name="Sanchez-Garcia M."/>
            <person name="Sanchez-Ramirez S."/>
            <person name="Szollosi G.J."/>
            <person name="Szarkandi J.G."/>
            <person name="Papp V."/>
            <person name="Albert L."/>
            <person name="Andreopoulos W."/>
            <person name="Angelini C."/>
            <person name="Antonin V."/>
            <person name="Barry K.W."/>
            <person name="Bougher N.L."/>
            <person name="Buchanan P."/>
            <person name="Buyck B."/>
            <person name="Bense V."/>
            <person name="Catcheside P."/>
            <person name="Chovatia M."/>
            <person name="Cooper J."/>
            <person name="Damon W."/>
            <person name="Desjardin D."/>
            <person name="Finy P."/>
            <person name="Geml J."/>
            <person name="Haridas S."/>
            <person name="Hughes K."/>
            <person name="Justo A."/>
            <person name="Karasinski D."/>
            <person name="Kautmanova I."/>
            <person name="Kiss B."/>
            <person name="Kocsube S."/>
            <person name="Kotiranta H."/>
            <person name="LaButti K.M."/>
            <person name="Lechner B.E."/>
            <person name="Liimatainen K."/>
            <person name="Lipzen A."/>
            <person name="Lukacs Z."/>
            <person name="Mihaltcheva S."/>
            <person name="Morgado L.N."/>
            <person name="Niskanen T."/>
            <person name="Noordeloos M.E."/>
            <person name="Ohm R.A."/>
            <person name="Ortiz-Santana B."/>
            <person name="Ovrebo C."/>
            <person name="Racz N."/>
            <person name="Riley R."/>
            <person name="Savchenko A."/>
            <person name="Shiryaev A."/>
            <person name="Soop K."/>
            <person name="Spirin V."/>
            <person name="Szebenyi C."/>
            <person name="Tomsovsky M."/>
            <person name="Tulloss R.E."/>
            <person name="Uehling J."/>
            <person name="Grigoriev I.V."/>
            <person name="Vagvolgyi C."/>
            <person name="Papp T."/>
            <person name="Martin F.M."/>
            <person name="Miettinen O."/>
            <person name="Hibbett D.S."/>
            <person name="Nagy L.G."/>
        </authorList>
    </citation>
    <scope>NUCLEOTIDE SEQUENCE [LARGE SCALE GENOMIC DNA]</scope>
    <source>
        <strain evidence="4 5">CBS 121175</strain>
    </source>
</reference>
<dbReference type="AlphaFoldDB" id="A0A5C3KIY2"/>
<dbReference type="Pfam" id="PF13600">
    <property type="entry name" value="DUF4140"/>
    <property type="match status" value="1"/>
</dbReference>
<keyword evidence="1" id="KW-0175">Coiled coil</keyword>
<organism evidence="4 5">
    <name type="scientific">Coprinopsis marcescibilis</name>
    <name type="common">Agaric fungus</name>
    <name type="synonym">Psathyrella marcescibilis</name>
    <dbReference type="NCBI Taxonomy" id="230819"/>
    <lineage>
        <taxon>Eukaryota</taxon>
        <taxon>Fungi</taxon>
        <taxon>Dikarya</taxon>
        <taxon>Basidiomycota</taxon>
        <taxon>Agaricomycotina</taxon>
        <taxon>Agaricomycetes</taxon>
        <taxon>Agaricomycetidae</taxon>
        <taxon>Agaricales</taxon>
        <taxon>Agaricineae</taxon>
        <taxon>Psathyrellaceae</taxon>
        <taxon>Coprinopsis</taxon>
    </lineage>
</organism>
<dbReference type="PANTHER" id="PTHR31005:SF8">
    <property type="entry name" value="DUF4139 DOMAIN-CONTAINING PROTEIN"/>
    <property type="match status" value="1"/>
</dbReference>
<accession>A0A5C3KIY2</accession>
<dbReference type="STRING" id="230819.A0A5C3KIY2"/>
<dbReference type="Pfam" id="PF13598">
    <property type="entry name" value="DUF4139"/>
    <property type="match status" value="1"/>
</dbReference>
<feature type="domain" description="DUF4139" evidence="2">
    <location>
        <begin position="207"/>
        <end position="544"/>
    </location>
</feature>
<evidence type="ECO:0000256" key="1">
    <source>
        <dbReference type="SAM" id="Coils"/>
    </source>
</evidence>
<dbReference type="InterPro" id="IPR037291">
    <property type="entry name" value="DUF4139"/>
</dbReference>
<proteinExistence type="predicted"/>
<evidence type="ECO:0000259" key="2">
    <source>
        <dbReference type="Pfam" id="PF13598"/>
    </source>
</evidence>
<feature type="domain" description="DUF4140" evidence="3">
    <location>
        <begin position="31"/>
        <end position="128"/>
    </location>
</feature>
<name>A0A5C3KIY2_COPMA</name>
<protein>
    <submittedName>
        <fullName evidence="4">Mucoidy inhibitor A</fullName>
    </submittedName>
</protein>
<dbReference type="InterPro" id="IPR025554">
    <property type="entry name" value="DUF4140"/>
</dbReference>
<evidence type="ECO:0000313" key="4">
    <source>
        <dbReference type="EMBL" id="TFK19845.1"/>
    </source>
</evidence>